<proteinExistence type="predicted"/>
<feature type="domain" description="Spore protein YkvP/CgeB glycosyl transferase-like" evidence="1">
    <location>
        <begin position="182"/>
        <end position="310"/>
    </location>
</feature>
<dbReference type="GO" id="GO:0016740">
    <property type="term" value="F:transferase activity"/>
    <property type="evidence" value="ECO:0007669"/>
    <property type="project" value="UniProtKB-KW"/>
</dbReference>
<reference evidence="2 3" key="1">
    <citation type="submission" date="2018-07" db="EMBL/GenBank/DDBJ databases">
        <title>Desertimonas flava gen. nov. sp. nov.</title>
        <authorList>
            <person name="Liu S."/>
        </authorList>
    </citation>
    <scope>NUCLEOTIDE SEQUENCE [LARGE SCALE GENOMIC DNA]</scope>
    <source>
        <strain evidence="2 3">16Sb5-5</strain>
    </source>
</reference>
<dbReference type="InterPro" id="IPR055259">
    <property type="entry name" value="YkvP/CgeB_Glyco_trans-like"/>
</dbReference>
<name>A0A367YX75_9ACTN</name>
<keyword evidence="2" id="KW-0808">Transferase</keyword>
<gene>
    <name evidence="2" type="ORF">DT076_06705</name>
</gene>
<evidence type="ECO:0000313" key="2">
    <source>
        <dbReference type="EMBL" id="RCK70337.1"/>
    </source>
</evidence>
<evidence type="ECO:0000259" key="1">
    <source>
        <dbReference type="Pfam" id="PF13524"/>
    </source>
</evidence>
<dbReference type="Pfam" id="PF13524">
    <property type="entry name" value="Glyco_trans_1_2"/>
    <property type="match status" value="1"/>
</dbReference>
<accession>A0A367YX75</accession>
<protein>
    <submittedName>
        <fullName evidence="2">Glycosyltransferase</fullName>
    </submittedName>
</protein>
<sequence length="323" mass="35932">MRILHWHVHGSWSTSFVAGAHDYVVPLLPDRSADGGGRARSWDWPASAREVPADRLRDEPLDVVVLQRPHELELVERWTGRRPGRDLPAVYLEHNAPTEHAVRSRHPVADRDDIPVVHVTWFNQMAWDCGRAPTRVVEHGIIDPGHRYTGERASLAAVVNEPVRRWRVAGTDLLLRIAGELDVDVHGIDSHLLPAAAAEHGVDLPAARVHNLSQQELHDRIATHRAYLHPYRWTSLGLALLEAMMLGMPVLALATTEHPRAVPPAAGTLSNDVDALVATARRWMDDPDEARAAGLAAREHTLAHYGLERFLADWDRVLEGVTG</sequence>
<keyword evidence="3" id="KW-1185">Reference proteome</keyword>
<dbReference type="EMBL" id="QOUI01000003">
    <property type="protein sequence ID" value="RCK70337.1"/>
    <property type="molecule type" value="Genomic_DNA"/>
</dbReference>
<dbReference type="SUPFAM" id="SSF53756">
    <property type="entry name" value="UDP-Glycosyltransferase/glycogen phosphorylase"/>
    <property type="match status" value="1"/>
</dbReference>
<dbReference type="AlphaFoldDB" id="A0A367YX75"/>
<dbReference type="Proteomes" id="UP000252770">
    <property type="component" value="Unassembled WGS sequence"/>
</dbReference>
<comment type="caution">
    <text evidence="2">The sequence shown here is derived from an EMBL/GenBank/DDBJ whole genome shotgun (WGS) entry which is preliminary data.</text>
</comment>
<dbReference type="RefSeq" id="WP_114125879.1">
    <property type="nucleotide sequence ID" value="NZ_QOUI01000003.1"/>
</dbReference>
<dbReference type="Gene3D" id="3.40.50.2000">
    <property type="entry name" value="Glycogen Phosphorylase B"/>
    <property type="match status" value="1"/>
</dbReference>
<evidence type="ECO:0000313" key="3">
    <source>
        <dbReference type="Proteomes" id="UP000252770"/>
    </source>
</evidence>
<organism evidence="2 3">
    <name type="scientific">Desertihabitans brevis</name>
    <dbReference type="NCBI Taxonomy" id="2268447"/>
    <lineage>
        <taxon>Bacteria</taxon>
        <taxon>Bacillati</taxon>
        <taxon>Actinomycetota</taxon>
        <taxon>Actinomycetes</taxon>
        <taxon>Propionibacteriales</taxon>
        <taxon>Propionibacteriaceae</taxon>
        <taxon>Desertihabitans</taxon>
    </lineage>
</organism>